<reference evidence="2 4" key="1">
    <citation type="submission" date="2020-08" db="EMBL/GenBank/DDBJ databases">
        <title>Streptomycin Non-resistant strain, P. mexicana.</title>
        <authorList>
            <person name="Ganesh-Kumar S."/>
            <person name="Zhe T."/>
            <person name="Yu Z."/>
            <person name="Min Y."/>
        </authorList>
    </citation>
    <scope>NUCLEOTIDE SEQUENCE [LARGE SCALE GENOMIC DNA]</scope>
    <source>
        <strain evidence="2 4">GTZY2</strain>
    </source>
</reference>
<evidence type="ECO:0000313" key="3">
    <source>
        <dbReference type="Proteomes" id="UP000515506"/>
    </source>
</evidence>
<evidence type="ECO:0000313" key="1">
    <source>
        <dbReference type="EMBL" id="QND81216.1"/>
    </source>
</evidence>
<dbReference type="EMBL" id="CP060731">
    <property type="protein sequence ID" value="QNN77106.1"/>
    <property type="molecule type" value="Genomic_DNA"/>
</dbReference>
<sequence>MLFRALRRPRCLLLRLPALALLLLAVLANPVLASLGDLHELGSRGEHLHAVSEHGDAASGHEHADGEAGEGDLLHALMHASHCCGHLTAIVPAPIALPGMPPASAAPLADTVPLPPSRPASLLRPPIVA</sequence>
<evidence type="ECO:0000313" key="2">
    <source>
        <dbReference type="EMBL" id="QNN77106.1"/>
    </source>
</evidence>
<organism evidence="2 4">
    <name type="scientific">Pseudoxanthomonas mexicana</name>
    <dbReference type="NCBI Taxonomy" id="128785"/>
    <lineage>
        <taxon>Bacteria</taxon>
        <taxon>Pseudomonadati</taxon>
        <taxon>Pseudomonadota</taxon>
        <taxon>Gammaproteobacteria</taxon>
        <taxon>Lysobacterales</taxon>
        <taxon>Lysobacteraceae</taxon>
        <taxon>Pseudoxanthomonas</taxon>
    </lineage>
</organism>
<name>A0A7G6UQB9_PSEMX</name>
<gene>
    <name evidence="1" type="ORF">H4W19_05435</name>
    <name evidence="2" type="ORF">IAE60_14380</name>
</gene>
<dbReference type="EMBL" id="CP060028">
    <property type="protein sequence ID" value="QND81216.1"/>
    <property type="molecule type" value="Genomic_DNA"/>
</dbReference>
<evidence type="ECO:0000313" key="4">
    <source>
        <dbReference type="Proteomes" id="UP000515838"/>
    </source>
</evidence>
<dbReference type="GeneID" id="81472169"/>
<accession>A0A7G6UQB9</accession>
<dbReference type="AlphaFoldDB" id="A0A7G6UQB9"/>
<dbReference type="RefSeq" id="WP_185896337.1">
    <property type="nucleotide sequence ID" value="NZ_CP060028.1"/>
</dbReference>
<proteinExistence type="predicted"/>
<protein>
    <submittedName>
        <fullName evidence="2">Uncharacterized protein</fullName>
    </submittedName>
</protein>
<reference evidence="1 3" key="2">
    <citation type="submission" date="2020-08" db="EMBL/GenBank/DDBJ databases">
        <title>Streptomycin resistant and MDR strain, P. mexicana.</title>
        <authorList>
            <person name="Ganesh-kumar S."/>
            <person name="Zhe T."/>
            <person name="Yu Z."/>
            <person name="Min Y."/>
        </authorList>
    </citation>
    <scope>NUCLEOTIDE SEQUENCE [LARGE SCALE GENOMIC DNA]</scope>
    <source>
        <strain evidence="1 3">GTZY</strain>
    </source>
</reference>
<keyword evidence="3" id="KW-1185">Reference proteome</keyword>
<dbReference type="Proteomes" id="UP000515838">
    <property type="component" value="Chromosome"/>
</dbReference>
<dbReference type="Proteomes" id="UP000515506">
    <property type="component" value="Chromosome"/>
</dbReference>